<evidence type="ECO:0000256" key="7">
    <source>
        <dbReference type="SAM" id="MobiDB-lite"/>
    </source>
</evidence>
<organism evidence="10 11">
    <name type="scientific">Luedemannella flava</name>
    <dbReference type="NCBI Taxonomy" id="349316"/>
    <lineage>
        <taxon>Bacteria</taxon>
        <taxon>Bacillati</taxon>
        <taxon>Actinomycetota</taxon>
        <taxon>Actinomycetes</taxon>
        <taxon>Micromonosporales</taxon>
        <taxon>Micromonosporaceae</taxon>
        <taxon>Luedemannella</taxon>
    </lineage>
</organism>
<protein>
    <recommendedName>
        <fullName evidence="9">Peptidase S8/S53 domain-containing protein</fullName>
    </recommendedName>
</protein>
<evidence type="ECO:0000313" key="10">
    <source>
        <dbReference type="EMBL" id="GAA1828593.1"/>
    </source>
</evidence>
<feature type="signal peptide" evidence="8">
    <location>
        <begin position="1"/>
        <end position="35"/>
    </location>
</feature>
<gene>
    <name evidence="10" type="ORF">GCM10009682_54540</name>
</gene>
<keyword evidence="3 5" id="KW-0378">Hydrolase</keyword>
<dbReference type="InterPro" id="IPR015500">
    <property type="entry name" value="Peptidase_S8_subtilisin-rel"/>
</dbReference>
<dbReference type="PROSITE" id="PS00137">
    <property type="entry name" value="SUBTILASE_HIS"/>
    <property type="match status" value="1"/>
</dbReference>
<feature type="active site" description="Charge relay system" evidence="5">
    <location>
        <position position="184"/>
    </location>
</feature>
<dbReference type="InterPro" id="IPR034193">
    <property type="entry name" value="PCSK9_ProteinaseK-like"/>
</dbReference>
<dbReference type="InterPro" id="IPR023828">
    <property type="entry name" value="Peptidase_S8_Ser-AS"/>
</dbReference>
<evidence type="ECO:0000256" key="1">
    <source>
        <dbReference type="ARBA" id="ARBA00011073"/>
    </source>
</evidence>
<feature type="chain" id="PRO_5045669441" description="Peptidase S8/S53 domain-containing protein" evidence="8">
    <location>
        <begin position="36"/>
        <end position="431"/>
    </location>
</feature>
<dbReference type="PANTHER" id="PTHR43806">
    <property type="entry name" value="PEPTIDASE S8"/>
    <property type="match status" value="1"/>
</dbReference>
<evidence type="ECO:0000256" key="5">
    <source>
        <dbReference type="PROSITE-ProRule" id="PRU01240"/>
    </source>
</evidence>
<dbReference type="Gene3D" id="3.30.70.80">
    <property type="entry name" value="Peptidase S8 propeptide/proteinase inhibitor I9"/>
    <property type="match status" value="1"/>
</dbReference>
<comment type="similarity">
    <text evidence="1 5 6">Belongs to the peptidase S8 family.</text>
</comment>
<feature type="active site" description="Charge relay system" evidence="5">
    <location>
        <position position="216"/>
    </location>
</feature>
<dbReference type="Pfam" id="PF00082">
    <property type="entry name" value="Peptidase_S8"/>
    <property type="match status" value="1"/>
</dbReference>
<dbReference type="PROSITE" id="PS00136">
    <property type="entry name" value="SUBTILASE_ASP"/>
    <property type="match status" value="1"/>
</dbReference>
<dbReference type="PANTHER" id="PTHR43806:SF11">
    <property type="entry name" value="CEREVISIN-RELATED"/>
    <property type="match status" value="1"/>
</dbReference>
<feature type="region of interest" description="Disordered" evidence="7">
    <location>
        <begin position="132"/>
        <end position="156"/>
    </location>
</feature>
<comment type="caution">
    <text evidence="10">The sequence shown here is derived from an EMBL/GenBank/DDBJ whole genome shotgun (WGS) entry which is preliminary data.</text>
</comment>
<dbReference type="PRINTS" id="PR00723">
    <property type="entry name" value="SUBTILISIN"/>
</dbReference>
<dbReference type="InterPro" id="IPR050131">
    <property type="entry name" value="Peptidase_S8_subtilisin-like"/>
</dbReference>
<dbReference type="InterPro" id="IPR022398">
    <property type="entry name" value="Peptidase_S8_His-AS"/>
</dbReference>
<name>A0ABN2MIT7_9ACTN</name>
<evidence type="ECO:0000256" key="4">
    <source>
        <dbReference type="ARBA" id="ARBA00022825"/>
    </source>
</evidence>
<keyword evidence="8" id="KW-0732">Signal</keyword>
<dbReference type="SUPFAM" id="SSF52743">
    <property type="entry name" value="Subtilisin-like"/>
    <property type="match status" value="1"/>
</dbReference>
<dbReference type="PROSITE" id="PS00138">
    <property type="entry name" value="SUBTILASE_SER"/>
    <property type="match status" value="1"/>
</dbReference>
<dbReference type="Proteomes" id="UP001500218">
    <property type="component" value="Unassembled WGS sequence"/>
</dbReference>
<evidence type="ECO:0000256" key="3">
    <source>
        <dbReference type="ARBA" id="ARBA00022801"/>
    </source>
</evidence>
<evidence type="ECO:0000313" key="11">
    <source>
        <dbReference type="Proteomes" id="UP001500218"/>
    </source>
</evidence>
<dbReference type="InterPro" id="IPR000209">
    <property type="entry name" value="Peptidase_S8/S53_dom"/>
</dbReference>
<keyword evidence="11" id="KW-1185">Reference proteome</keyword>
<keyword evidence="2 5" id="KW-0645">Protease</keyword>
<proteinExistence type="inferred from homology"/>
<evidence type="ECO:0000259" key="9">
    <source>
        <dbReference type="Pfam" id="PF00082"/>
    </source>
</evidence>
<keyword evidence="4 5" id="KW-0720">Serine protease</keyword>
<accession>A0ABN2MIT7</accession>
<dbReference type="PROSITE" id="PS51892">
    <property type="entry name" value="SUBTILASE"/>
    <property type="match status" value="1"/>
</dbReference>
<dbReference type="EMBL" id="BAAALT010000248">
    <property type="protein sequence ID" value="GAA1828593.1"/>
    <property type="molecule type" value="Genomic_DNA"/>
</dbReference>
<feature type="domain" description="Peptidase S8/S53" evidence="9">
    <location>
        <begin position="177"/>
        <end position="403"/>
    </location>
</feature>
<reference evidence="10 11" key="1">
    <citation type="journal article" date="2019" name="Int. J. Syst. Evol. Microbiol.">
        <title>The Global Catalogue of Microorganisms (GCM) 10K type strain sequencing project: providing services to taxonomists for standard genome sequencing and annotation.</title>
        <authorList>
            <consortium name="The Broad Institute Genomics Platform"/>
            <consortium name="The Broad Institute Genome Sequencing Center for Infectious Disease"/>
            <person name="Wu L."/>
            <person name="Ma J."/>
        </authorList>
    </citation>
    <scope>NUCLEOTIDE SEQUENCE [LARGE SCALE GENOMIC DNA]</scope>
    <source>
        <strain evidence="10 11">JCM 13250</strain>
    </source>
</reference>
<evidence type="ECO:0000256" key="2">
    <source>
        <dbReference type="ARBA" id="ARBA00022670"/>
    </source>
</evidence>
<dbReference type="SUPFAM" id="SSF54897">
    <property type="entry name" value="Protease propeptides/inhibitors"/>
    <property type="match status" value="1"/>
</dbReference>
<feature type="active site" description="Charge relay system" evidence="5">
    <location>
        <position position="370"/>
    </location>
</feature>
<evidence type="ECO:0000256" key="8">
    <source>
        <dbReference type="SAM" id="SignalP"/>
    </source>
</evidence>
<dbReference type="InterPro" id="IPR023827">
    <property type="entry name" value="Peptidase_S8_Asp-AS"/>
</dbReference>
<evidence type="ECO:0000256" key="6">
    <source>
        <dbReference type="RuleBase" id="RU003355"/>
    </source>
</evidence>
<dbReference type="Gene3D" id="3.40.50.200">
    <property type="entry name" value="Peptidase S8/S53 domain"/>
    <property type="match status" value="1"/>
</dbReference>
<dbReference type="InterPro" id="IPR036852">
    <property type="entry name" value="Peptidase_S8/S53_dom_sf"/>
</dbReference>
<dbReference type="InterPro" id="IPR037045">
    <property type="entry name" value="S8pro/Inhibitor_I9_sf"/>
</dbReference>
<dbReference type="CDD" id="cd04077">
    <property type="entry name" value="Peptidases_S8_PCSK9_ProteinaseK_like"/>
    <property type="match status" value="1"/>
</dbReference>
<sequence length="431" mass="45820">MVDVRIHRYAGCARAAALVVPVVLVLSAAAPQSRANPERVALRADHGPHLVIDPGDPRTAIPGRYIVVLNDHGLSPQATRREAERLVARHGGTTVRVLESLRGFVYRGTDAAATNIAEDAQVQFVEQDHTVEADDPGPVTALPGGPQANPPSWGLDRIDQRVGPLNGRYRYPAVRHQVTVYVVDTGVRVSHREFRGRARWGGNFTGDRRDHDCNGHGTHVAGTIAGTTTGVAKSANIVSLKVLTCNNSGRTSDLLAAIEWIIAHGRRPAVVNMSLNSRGQDPALAQEIAKATAAGFLFVVAAGNTRSNACHYSPGMLKAAVTVGATTIRDSRDSGYSNFGSCVTIFAPGTNIYSAWNRSDQAYSRSNGTSMAAPHVAGAAALILGQNPNYTPGQVSTCLFQDASVGRLSSVGTESPNQMLYINDDYRNCAS</sequence>